<evidence type="ECO:0000259" key="1">
    <source>
        <dbReference type="Pfam" id="PF00425"/>
    </source>
</evidence>
<sequence>MIESTEFFQNLNEHLQENKAFVVYRKPGANIVKALLQNDKLTYKVKDHTESGFIFAPFNAEAESYLIPLENSESFEFEFRVEGSLDDRSTDEISSGVDFELMEEDQKQHENLVQNAIEAIKDGELKKVVLSRSEKVELYDPDAIRIFKNLLNKYAQAFVYLWYHPKTGYWLGATPETLLNTERTRFKTMALAGTQLFKGKIDVEWGQKEVEEQQLVTDYILDSLKSIKATEGISFSEPYSTKAGSLLHICTDISGKLSSLEHLNELIKILHPTPAVCGLPKHKALEFILKNEGYSREFYSGYLGEMNIKSESKRNSNRRNQENQQFSAISKKTDLFVNLRCMKLKDGNARIFVGGGVTTDSNAADEWMETVNKSQTMKAVLVK</sequence>
<dbReference type="Gene3D" id="3.60.120.10">
    <property type="entry name" value="Anthranilate synthase"/>
    <property type="match status" value="1"/>
</dbReference>
<name>A0ABU1EQF8_9FLAO</name>
<evidence type="ECO:0000313" key="2">
    <source>
        <dbReference type="EMBL" id="MDR5590625.1"/>
    </source>
</evidence>
<dbReference type="PANTHER" id="PTHR42839">
    <property type="entry name" value="ISOCHORISMATE SYNTHASE ENTC"/>
    <property type="match status" value="1"/>
</dbReference>
<dbReference type="InterPro" id="IPR005801">
    <property type="entry name" value="ADC_synthase"/>
</dbReference>
<dbReference type="EMBL" id="JAVJIU010000003">
    <property type="protein sequence ID" value="MDR5590625.1"/>
    <property type="molecule type" value="Genomic_DNA"/>
</dbReference>
<dbReference type="Pfam" id="PF00425">
    <property type="entry name" value="Chorismate_bind"/>
    <property type="match status" value="1"/>
</dbReference>
<evidence type="ECO:0000313" key="3">
    <source>
        <dbReference type="Proteomes" id="UP001257234"/>
    </source>
</evidence>
<dbReference type="SUPFAM" id="SSF56322">
    <property type="entry name" value="ADC synthase"/>
    <property type="match status" value="1"/>
</dbReference>
<accession>A0ABU1EQF8</accession>
<dbReference type="InterPro" id="IPR015890">
    <property type="entry name" value="Chorismate_C"/>
</dbReference>
<organism evidence="2 3">
    <name type="scientific">Christiangramia sediminicola</name>
    <dbReference type="NCBI Taxonomy" id="3073267"/>
    <lineage>
        <taxon>Bacteria</taxon>
        <taxon>Pseudomonadati</taxon>
        <taxon>Bacteroidota</taxon>
        <taxon>Flavobacteriia</taxon>
        <taxon>Flavobacteriales</taxon>
        <taxon>Flavobacteriaceae</taxon>
        <taxon>Christiangramia</taxon>
    </lineage>
</organism>
<feature type="domain" description="Chorismate-utilising enzyme C-terminal" evidence="1">
    <location>
        <begin position="106"/>
        <end position="373"/>
    </location>
</feature>
<dbReference type="PANTHER" id="PTHR42839:SF2">
    <property type="entry name" value="ISOCHORISMATE SYNTHASE ENTC"/>
    <property type="match status" value="1"/>
</dbReference>
<proteinExistence type="predicted"/>
<dbReference type="Proteomes" id="UP001257234">
    <property type="component" value="Unassembled WGS sequence"/>
</dbReference>
<reference evidence="3" key="1">
    <citation type="submission" date="2023-07" db="EMBL/GenBank/DDBJ databases">
        <title>Christiangramia sp. SM2212., a novel bacterium of the family Flavobacteriaceae isolated from the sea sediment.</title>
        <authorList>
            <person name="Wang J."/>
            <person name="Zhang X."/>
        </authorList>
    </citation>
    <scope>NUCLEOTIDE SEQUENCE [LARGE SCALE GENOMIC DNA]</scope>
    <source>
        <strain evidence="3">SM2212</strain>
    </source>
</reference>
<comment type="caution">
    <text evidence="2">The sequence shown here is derived from an EMBL/GenBank/DDBJ whole genome shotgun (WGS) entry which is preliminary data.</text>
</comment>
<dbReference type="RefSeq" id="WP_309561501.1">
    <property type="nucleotide sequence ID" value="NZ_JAVJIU010000003.1"/>
</dbReference>
<gene>
    <name evidence="2" type="ORF">RE431_08235</name>
</gene>
<keyword evidence="3" id="KW-1185">Reference proteome</keyword>
<protein>
    <submittedName>
        <fullName evidence="2">Chorismate-binding protein</fullName>
    </submittedName>
</protein>